<dbReference type="EMBL" id="JAEQNA010000001">
    <property type="protein sequence ID" value="MBL0419088.1"/>
    <property type="molecule type" value="Genomic_DNA"/>
</dbReference>
<dbReference type="PANTHER" id="PTHR42870">
    <property type="entry name" value="ACETYL-COA C-ACETYLTRANSFERASE"/>
    <property type="match status" value="1"/>
</dbReference>
<evidence type="ECO:0000259" key="8">
    <source>
        <dbReference type="Pfam" id="PF22691"/>
    </source>
</evidence>
<dbReference type="InterPro" id="IPR002155">
    <property type="entry name" value="Thiolase"/>
</dbReference>
<evidence type="ECO:0000256" key="6">
    <source>
        <dbReference type="ARBA" id="ARBA00032316"/>
    </source>
</evidence>
<dbReference type="GO" id="GO:0006869">
    <property type="term" value="P:lipid transport"/>
    <property type="evidence" value="ECO:0007669"/>
    <property type="project" value="UniProtKB-KW"/>
</dbReference>
<dbReference type="PANTHER" id="PTHR42870:SF1">
    <property type="entry name" value="NON-SPECIFIC LIPID-TRANSFER PROTEIN-LIKE 2"/>
    <property type="match status" value="1"/>
</dbReference>
<dbReference type="PROSITE" id="PS00737">
    <property type="entry name" value="THIOLASE_2"/>
    <property type="match status" value="1"/>
</dbReference>
<sequence>MQPAHIVGVGMTPFARHPDRSLKDLAREAVTAALVDAGIAQDQLQAAYCANSMAGIVTGQESIRGQVVLNAMGITGIPVVNVENACATGATAAHQGWLAVASGLHEAVLVVGFEKLYHPDRQVSMRALASATDVELANSPAGQSAFLTESSKRLERYMQASGAALRHVALVAAKSRAHASLNPLAHYREANTVEEILAAPVVAPPLTRLMCSPISDGAAAIVICSDAFRRRHANGAAVRIAASVLRSGGTPGPLAGRTAQDAAEAAYAMAGLTPADISVAEVHDTTAASELMLYEKLGFCEANGGPAFIESGAPALGGRLPVNTSGGLIARGHPVGATGVAQLCELVWQLRQTAGARQVPGAKAALAHNAGGTVCGESASVAVHILTV</sequence>
<dbReference type="RefSeq" id="WP_201682143.1">
    <property type="nucleotide sequence ID" value="NZ_JAEQNA010000001.1"/>
</dbReference>
<dbReference type="InterPro" id="IPR020613">
    <property type="entry name" value="Thiolase_CS"/>
</dbReference>
<evidence type="ECO:0000256" key="1">
    <source>
        <dbReference type="ARBA" id="ARBA00012352"/>
    </source>
</evidence>
<dbReference type="Pfam" id="PF22691">
    <property type="entry name" value="Thiolase_C_1"/>
    <property type="match status" value="1"/>
</dbReference>
<dbReference type="EC" id="2.3.1.176" evidence="1"/>
<evidence type="ECO:0000313" key="9">
    <source>
        <dbReference type="EMBL" id="MBL0419088.1"/>
    </source>
</evidence>
<dbReference type="Proteomes" id="UP000613011">
    <property type="component" value="Unassembled WGS sequence"/>
</dbReference>
<dbReference type="CDD" id="cd00829">
    <property type="entry name" value="SCP-x_thiolase"/>
    <property type="match status" value="1"/>
</dbReference>
<evidence type="ECO:0000256" key="5">
    <source>
        <dbReference type="ARBA" id="ARBA00023121"/>
    </source>
</evidence>
<accession>A0A936ZKR3</accession>
<evidence type="ECO:0000313" key="10">
    <source>
        <dbReference type="Proteomes" id="UP000613011"/>
    </source>
</evidence>
<evidence type="ECO:0000256" key="2">
    <source>
        <dbReference type="ARBA" id="ARBA00022448"/>
    </source>
</evidence>
<reference evidence="9" key="1">
    <citation type="submission" date="2021-01" db="EMBL/GenBank/DDBJ databases">
        <title>Ramlibacter sp. strain AW1 16S ribosomal RNA gene Genome sequencing and assembly.</title>
        <authorList>
            <person name="Kang M."/>
        </authorList>
    </citation>
    <scope>NUCLEOTIDE SEQUENCE</scope>
    <source>
        <strain evidence="9">AW1</strain>
    </source>
</reference>
<organism evidence="9 10">
    <name type="scientific">Ramlibacter aurantiacus</name>
    <dbReference type="NCBI Taxonomy" id="2801330"/>
    <lineage>
        <taxon>Bacteria</taxon>
        <taxon>Pseudomonadati</taxon>
        <taxon>Pseudomonadota</taxon>
        <taxon>Betaproteobacteria</taxon>
        <taxon>Burkholderiales</taxon>
        <taxon>Comamonadaceae</taxon>
        <taxon>Ramlibacter</taxon>
    </lineage>
</organism>
<keyword evidence="5" id="KW-0446">Lipid-binding</keyword>
<gene>
    <name evidence="9" type="ORF">JI739_01890</name>
</gene>
<evidence type="ECO:0000256" key="3">
    <source>
        <dbReference type="ARBA" id="ARBA00022679"/>
    </source>
</evidence>
<dbReference type="SUPFAM" id="SSF53901">
    <property type="entry name" value="Thiolase-like"/>
    <property type="match status" value="1"/>
</dbReference>
<name>A0A936ZKR3_9BURK</name>
<dbReference type="PIRSF" id="PIRSF000429">
    <property type="entry name" value="Ac-CoA_Ac_transf"/>
    <property type="match status" value="1"/>
</dbReference>
<dbReference type="Gene3D" id="3.40.47.10">
    <property type="match status" value="1"/>
</dbReference>
<proteinExistence type="predicted"/>
<feature type="domain" description="Thiolase C-terminal" evidence="8">
    <location>
        <begin position="257"/>
        <end position="381"/>
    </location>
</feature>
<dbReference type="InterPro" id="IPR055140">
    <property type="entry name" value="Thiolase_C_2"/>
</dbReference>
<dbReference type="GO" id="GO:0003988">
    <property type="term" value="F:acetyl-CoA C-acyltransferase activity"/>
    <property type="evidence" value="ECO:0007669"/>
    <property type="project" value="UniProtKB-ARBA"/>
</dbReference>
<dbReference type="InterPro" id="IPR016039">
    <property type="entry name" value="Thiolase-like"/>
</dbReference>
<dbReference type="GO" id="GO:0008289">
    <property type="term" value="F:lipid binding"/>
    <property type="evidence" value="ECO:0007669"/>
    <property type="project" value="UniProtKB-KW"/>
</dbReference>
<evidence type="ECO:0000259" key="7">
    <source>
        <dbReference type="Pfam" id="PF00108"/>
    </source>
</evidence>
<feature type="domain" description="Thiolase N-terminal" evidence="7">
    <location>
        <begin position="6"/>
        <end position="226"/>
    </location>
</feature>
<dbReference type="AlphaFoldDB" id="A0A936ZKR3"/>
<keyword evidence="10" id="KW-1185">Reference proteome</keyword>
<dbReference type="InterPro" id="IPR020616">
    <property type="entry name" value="Thiolase_N"/>
</dbReference>
<keyword evidence="4" id="KW-0445">Lipid transport</keyword>
<protein>
    <recommendedName>
        <fullName evidence="1">propanoyl-CoA C-acyltransferase</fullName>
        <ecNumber evidence="1">2.3.1.176</ecNumber>
    </recommendedName>
    <alternativeName>
        <fullName evidence="6">Propanoyl-CoA C-acyltransferase</fullName>
    </alternativeName>
</protein>
<keyword evidence="2" id="KW-0813">Transport</keyword>
<comment type="caution">
    <text evidence="9">The sequence shown here is derived from an EMBL/GenBank/DDBJ whole genome shotgun (WGS) entry which is preliminary data.</text>
</comment>
<evidence type="ECO:0000256" key="4">
    <source>
        <dbReference type="ARBA" id="ARBA00023055"/>
    </source>
</evidence>
<keyword evidence="3" id="KW-0808">Transferase</keyword>
<dbReference type="Pfam" id="PF00108">
    <property type="entry name" value="Thiolase_N"/>
    <property type="match status" value="1"/>
</dbReference>